<dbReference type="CDD" id="cd09870">
    <property type="entry name" value="PIN_YEN1"/>
    <property type="match status" value="1"/>
</dbReference>
<sequence length="453" mass="50238">AQLLLPTSQMRTLMQVAITEGFEQPHRPERCLRLGIDASIWMNQAQLAIRRGKGTRGGENPAARILFNRLCRLLALPIIPIFIFDGPARPAKKRGTNVIHAKPHWLTPSFQKFIEVFGFFHHTAPGEAEAELAELDMRNLIDAVLSEDNDVLVFGAQHVIRMKNHKDVGDQITIFTAENIAKHPLVNLNRSGLFLVAILCSSDYDQTSLRGCSGVTVRRLAQTDLAPSLYAAATCSQPHSALRKLLPGWRESLQTLLRENPGNVVGKKLPQVADAVINGFPSIDVLLLYAKPLTSWTAAHSTVPNTASWKLHQLDVTKISNLCEKYFLWGSSGEIAKHFEKILWPGASIRGLLAVSCTSYQQHNSSHFHVLHIQRIKFGPRAKSMQPDVSGYTTEISAYSLLQDAVAGLSQALQMHTMESIPTKMVKISLWIPTAILGTALPELVADFHHRMK</sequence>
<feature type="domain" description="XPG-I" evidence="3">
    <location>
        <begin position="115"/>
        <end position="185"/>
    </location>
</feature>
<dbReference type="PANTHER" id="PTHR11081">
    <property type="entry name" value="FLAP ENDONUCLEASE FAMILY MEMBER"/>
    <property type="match status" value="1"/>
</dbReference>
<dbReference type="InterPro" id="IPR006084">
    <property type="entry name" value="XPG/Rad2"/>
</dbReference>
<feature type="non-terminal residue" evidence="4">
    <location>
        <position position="453"/>
    </location>
</feature>
<protein>
    <submittedName>
        <fullName evidence="4">PIN domain-like protein</fullName>
    </submittedName>
</protein>
<dbReference type="Pfam" id="PF00752">
    <property type="entry name" value="XPG_N"/>
    <property type="match status" value="1"/>
</dbReference>
<dbReference type="InterPro" id="IPR029060">
    <property type="entry name" value="PIN-like_dom_sf"/>
</dbReference>
<reference evidence="4" key="1">
    <citation type="submission" date="2020-11" db="EMBL/GenBank/DDBJ databases">
        <authorList>
            <consortium name="DOE Joint Genome Institute"/>
            <person name="Ahrendt S."/>
            <person name="Riley R."/>
            <person name="Andreopoulos W."/>
            <person name="Labutti K."/>
            <person name="Pangilinan J."/>
            <person name="Ruiz-Duenas F.J."/>
            <person name="Barrasa J.M."/>
            <person name="Sanchez-Garcia M."/>
            <person name="Camarero S."/>
            <person name="Miyauchi S."/>
            <person name="Serrano A."/>
            <person name="Linde D."/>
            <person name="Babiker R."/>
            <person name="Drula E."/>
            <person name="Ayuso-Fernandez I."/>
            <person name="Pacheco R."/>
            <person name="Padilla G."/>
            <person name="Ferreira P."/>
            <person name="Barriuso J."/>
            <person name="Kellner H."/>
            <person name="Castanera R."/>
            <person name="Alfaro M."/>
            <person name="Ramirez L."/>
            <person name="Pisabarro A.G."/>
            <person name="Kuo A."/>
            <person name="Tritt A."/>
            <person name="Lipzen A."/>
            <person name="He G."/>
            <person name="Yan M."/>
            <person name="Ng V."/>
            <person name="Cullen D."/>
            <person name="Martin F."/>
            <person name="Rosso M.-N."/>
            <person name="Henrissat B."/>
            <person name="Hibbett D."/>
            <person name="Martinez A.T."/>
            <person name="Grigoriev I.V."/>
        </authorList>
    </citation>
    <scope>NUCLEOTIDE SEQUENCE</scope>
    <source>
        <strain evidence="4">CIRM-BRFM 674</strain>
    </source>
</reference>
<keyword evidence="5" id="KW-1185">Reference proteome</keyword>
<evidence type="ECO:0000256" key="1">
    <source>
        <dbReference type="ARBA" id="ARBA00022722"/>
    </source>
</evidence>
<feature type="non-terminal residue" evidence="4">
    <location>
        <position position="1"/>
    </location>
</feature>
<accession>A0A9P5YM63</accession>
<proteinExistence type="predicted"/>
<dbReference type="SUPFAM" id="SSF88723">
    <property type="entry name" value="PIN domain-like"/>
    <property type="match status" value="1"/>
</dbReference>
<dbReference type="Proteomes" id="UP000807469">
    <property type="component" value="Unassembled WGS sequence"/>
</dbReference>
<dbReference type="PRINTS" id="PR00853">
    <property type="entry name" value="XPGRADSUPER"/>
</dbReference>
<comment type="caution">
    <text evidence="4">The sequence shown here is derived from an EMBL/GenBank/DDBJ whole genome shotgun (WGS) entry which is preliminary data.</text>
</comment>
<dbReference type="InterPro" id="IPR006086">
    <property type="entry name" value="XPG-I_dom"/>
</dbReference>
<organism evidence="4 5">
    <name type="scientific">Pholiota conissans</name>
    <dbReference type="NCBI Taxonomy" id="109636"/>
    <lineage>
        <taxon>Eukaryota</taxon>
        <taxon>Fungi</taxon>
        <taxon>Dikarya</taxon>
        <taxon>Basidiomycota</taxon>
        <taxon>Agaricomycotina</taxon>
        <taxon>Agaricomycetes</taxon>
        <taxon>Agaricomycetidae</taxon>
        <taxon>Agaricales</taxon>
        <taxon>Agaricineae</taxon>
        <taxon>Strophariaceae</taxon>
        <taxon>Pholiota</taxon>
    </lineage>
</organism>
<evidence type="ECO:0000313" key="4">
    <source>
        <dbReference type="EMBL" id="KAF9471371.1"/>
    </source>
</evidence>
<dbReference type="Gene3D" id="3.40.50.1010">
    <property type="entry name" value="5'-nuclease"/>
    <property type="match status" value="2"/>
</dbReference>
<dbReference type="SUPFAM" id="SSF47807">
    <property type="entry name" value="5' to 3' exonuclease, C-terminal subdomain"/>
    <property type="match status" value="1"/>
</dbReference>
<dbReference type="InterPro" id="IPR036279">
    <property type="entry name" value="5-3_exonuclease_C_sf"/>
</dbReference>
<gene>
    <name evidence="4" type="ORF">BDN70DRAFT_789241</name>
</gene>
<dbReference type="Pfam" id="PF00867">
    <property type="entry name" value="XPG_I"/>
    <property type="match status" value="1"/>
</dbReference>
<name>A0A9P5YM63_9AGAR</name>
<dbReference type="GO" id="GO:0017108">
    <property type="term" value="F:5'-flap endonuclease activity"/>
    <property type="evidence" value="ECO:0007669"/>
    <property type="project" value="TreeGrafter"/>
</dbReference>
<evidence type="ECO:0000259" key="3">
    <source>
        <dbReference type="SMART" id="SM00484"/>
    </source>
</evidence>
<keyword evidence="2" id="KW-0378">Hydrolase</keyword>
<evidence type="ECO:0000256" key="2">
    <source>
        <dbReference type="ARBA" id="ARBA00022801"/>
    </source>
</evidence>
<dbReference type="GO" id="GO:0006281">
    <property type="term" value="P:DNA repair"/>
    <property type="evidence" value="ECO:0007669"/>
    <property type="project" value="UniProtKB-ARBA"/>
</dbReference>
<evidence type="ECO:0000313" key="5">
    <source>
        <dbReference type="Proteomes" id="UP000807469"/>
    </source>
</evidence>
<dbReference type="AlphaFoldDB" id="A0A9P5YM63"/>
<dbReference type="EMBL" id="MU155699">
    <property type="protein sequence ID" value="KAF9471371.1"/>
    <property type="molecule type" value="Genomic_DNA"/>
</dbReference>
<dbReference type="InterPro" id="IPR006085">
    <property type="entry name" value="XPG_DNA_repair_N"/>
</dbReference>
<keyword evidence="1" id="KW-0540">Nuclease</keyword>
<dbReference type="SMART" id="SM00484">
    <property type="entry name" value="XPGI"/>
    <property type="match status" value="1"/>
</dbReference>
<dbReference type="OrthoDB" id="2959108at2759"/>
<dbReference type="PANTHER" id="PTHR11081:SF75">
    <property type="entry name" value="ENDONUCLEASE, PUTATIVE (AFU_ORTHOLOGUE AFUA_3G13260)-RELATED"/>
    <property type="match status" value="1"/>
</dbReference>